<dbReference type="AlphaFoldDB" id="A0A9X2BCL4"/>
<dbReference type="Pfam" id="PF13672">
    <property type="entry name" value="PP2C_2"/>
    <property type="match status" value="1"/>
</dbReference>
<keyword evidence="1" id="KW-0472">Membrane</keyword>
<dbReference type="PANTHER" id="PTHR47992">
    <property type="entry name" value="PROTEIN PHOSPHATASE"/>
    <property type="match status" value="1"/>
</dbReference>
<accession>A0A9X2BCL4</accession>
<keyword evidence="1" id="KW-0812">Transmembrane</keyword>
<name>A0A9X2BCL4_9SPHI</name>
<dbReference type="CDD" id="cd00143">
    <property type="entry name" value="PP2Cc"/>
    <property type="match status" value="1"/>
</dbReference>
<evidence type="ECO:0000313" key="4">
    <source>
        <dbReference type="Proteomes" id="UP001139450"/>
    </source>
</evidence>
<dbReference type="SMART" id="SM00331">
    <property type="entry name" value="PP2C_SIG"/>
    <property type="match status" value="1"/>
</dbReference>
<comment type="caution">
    <text evidence="3">The sequence shown here is derived from an EMBL/GenBank/DDBJ whole genome shotgun (WGS) entry which is preliminary data.</text>
</comment>
<reference evidence="3" key="1">
    <citation type="submission" date="2022-04" db="EMBL/GenBank/DDBJ databases">
        <title>Mucilaginibacter sp. RS28 isolated from freshwater.</title>
        <authorList>
            <person name="Ko S.-R."/>
        </authorList>
    </citation>
    <scope>NUCLEOTIDE SEQUENCE</scope>
    <source>
        <strain evidence="3">RS28</strain>
    </source>
</reference>
<sequence length="495" mass="53345">MTLKARVNVMAENYFGITDTGKQRSNNEDTFIAQPAGNKNYLLACVIDGVGGYAGGEVAAEIARDTIIEQLNNVSDNVESAIVAALQLANDKIFNARTLDKKHDSMACVCTLAVVDLQNNQLTYGHVGDTRLYLFRDGSLIKITSDHSFVGFLEDSGRLTEEAAMNHPKRNEINKALGFEGNIASQQNYIETGNSPFLPGDVLLLCSDGLTDMVTKQDIITILNEGSSLKEKAKHLIDLANHNGGHDNVTAVLVKNDRRAATQEIITPVAQKKRADEPAVEATVSDTDVEKESNVTEAVRPAKKSGRGANKFVIVILVLMITAFIAATIYTAYQKKQSADAAKPVTQTAVVTQDTTVKASTLQGMLDSLKTDTLKLKVPQVKAPLTLTKSTIIKKDTLFIKGDGQTVIGPAAGFNGPAFILPKNCKLIVMSNLTFDGFKTAITTYNNALVLKNVKFSNCEVPVQVSLTTMNNAAVSGWLPDHVLKSDTSAKAVKK</sequence>
<dbReference type="Proteomes" id="UP001139450">
    <property type="component" value="Unassembled WGS sequence"/>
</dbReference>
<dbReference type="EMBL" id="JALJEJ010000007">
    <property type="protein sequence ID" value="MCJ8211037.1"/>
    <property type="molecule type" value="Genomic_DNA"/>
</dbReference>
<dbReference type="Gene3D" id="3.60.40.10">
    <property type="entry name" value="PPM-type phosphatase domain"/>
    <property type="match status" value="1"/>
</dbReference>
<evidence type="ECO:0000259" key="2">
    <source>
        <dbReference type="PROSITE" id="PS51746"/>
    </source>
</evidence>
<organism evidence="3 4">
    <name type="scientific">Mucilaginibacter straminoryzae</name>
    <dbReference type="NCBI Taxonomy" id="2932774"/>
    <lineage>
        <taxon>Bacteria</taxon>
        <taxon>Pseudomonadati</taxon>
        <taxon>Bacteroidota</taxon>
        <taxon>Sphingobacteriia</taxon>
        <taxon>Sphingobacteriales</taxon>
        <taxon>Sphingobacteriaceae</taxon>
        <taxon>Mucilaginibacter</taxon>
    </lineage>
</organism>
<dbReference type="PROSITE" id="PS51746">
    <property type="entry name" value="PPM_2"/>
    <property type="match status" value="1"/>
</dbReference>
<keyword evidence="1" id="KW-1133">Transmembrane helix</keyword>
<protein>
    <submittedName>
        <fullName evidence="3">Protein phosphatase 2C domain-containing protein</fullName>
    </submittedName>
</protein>
<gene>
    <name evidence="3" type="ORF">MUY27_15065</name>
</gene>
<dbReference type="InterPro" id="IPR036457">
    <property type="entry name" value="PPM-type-like_dom_sf"/>
</dbReference>
<feature type="domain" description="PPM-type phosphatase" evidence="2">
    <location>
        <begin position="14"/>
        <end position="256"/>
    </location>
</feature>
<keyword evidence="4" id="KW-1185">Reference proteome</keyword>
<dbReference type="GO" id="GO:0004722">
    <property type="term" value="F:protein serine/threonine phosphatase activity"/>
    <property type="evidence" value="ECO:0007669"/>
    <property type="project" value="InterPro"/>
</dbReference>
<evidence type="ECO:0000256" key="1">
    <source>
        <dbReference type="SAM" id="Phobius"/>
    </source>
</evidence>
<evidence type="ECO:0000313" key="3">
    <source>
        <dbReference type="EMBL" id="MCJ8211037.1"/>
    </source>
</evidence>
<proteinExistence type="predicted"/>
<dbReference type="InterPro" id="IPR001932">
    <property type="entry name" value="PPM-type_phosphatase-like_dom"/>
</dbReference>
<dbReference type="SMART" id="SM00332">
    <property type="entry name" value="PP2Cc"/>
    <property type="match status" value="1"/>
</dbReference>
<dbReference type="SUPFAM" id="SSF81606">
    <property type="entry name" value="PP2C-like"/>
    <property type="match status" value="1"/>
</dbReference>
<feature type="transmembrane region" description="Helical" evidence="1">
    <location>
        <begin position="312"/>
        <end position="333"/>
    </location>
</feature>
<dbReference type="InterPro" id="IPR015655">
    <property type="entry name" value="PP2C"/>
</dbReference>